<gene>
    <name evidence="3" type="ORF">AB1Y20_002021</name>
</gene>
<keyword evidence="1" id="KW-0479">Metal-binding</keyword>
<feature type="domain" description="Fe2OG dioxygenase" evidence="2">
    <location>
        <begin position="179"/>
        <end position="285"/>
    </location>
</feature>
<protein>
    <recommendedName>
        <fullName evidence="2">Fe2OG dioxygenase domain-containing protein</fullName>
    </recommendedName>
</protein>
<reference evidence="3 4" key="1">
    <citation type="journal article" date="2024" name="Science">
        <title>Giant polyketide synthase enzymes in the biosynthesis of giant marine polyether toxins.</title>
        <authorList>
            <person name="Fallon T.R."/>
            <person name="Shende V.V."/>
            <person name="Wierzbicki I.H."/>
            <person name="Pendleton A.L."/>
            <person name="Watervoot N.F."/>
            <person name="Auber R.P."/>
            <person name="Gonzalez D.J."/>
            <person name="Wisecaver J.H."/>
            <person name="Moore B.S."/>
        </authorList>
    </citation>
    <scope>NUCLEOTIDE SEQUENCE [LARGE SCALE GENOMIC DNA]</scope>
    <source>
        <strain evidence="3 4">12B1</strain>
    </source>
</reference>
<evidence type="ECO:0000256" key="1">
    <source>
        <dbReference type="RuleBase" id="RU003682"/>
    </source>
</evidence>
<evidence type="ECO:0000313" key="4">
    <source>
        <dbReference type="Proteomes" id="UP001515480"/>
    </source>
</evidence>
<keyword evidence="1" id="KW-0560">Oxidoreductase</keyword>
<dbReference type="Proteomes" id="UP001515480">
    <property type="component" value="Unassembled WGS sequence"/>
</dbReference>
<dbReference type="EMBL" id="JBGBPQ010000011">
    <property type="protein sequence ID" value="KAL1515393.1"/>
    <property type="molecule type" value="Genomic_DNA"/>
</dbReference>
<dbReference type="InterPro" id="IPR027443">
    <property type="entry name" value="IPNS-like_sf"/>
</dbReference>
<dbReference type="InterPro" id="IPR005123">
    <property type="entry name" value="Oxoglu/Fe-dep_dioxygenase_dom"/>
</dbReference>
<dbReference type="InterPro" id="IPR050231">
    <property type="entry name" value="Iron_ascorbate_oxido_reductase"/>
</dbReference>
<evidence type="ECO:0000313" key="3">
    <source>
        <dbReference type="EMBL" id="KAL1515393.1"/>
    </source>
</evidence>
<keyword evidence="1" id="KW-0408">Iron</keyword>
<dbReference type="Pfam" id="PF03171">
    <property type="entry name" value="2OG-FeII_Oxy"/>
    <property type="match status" value="1"/>
</dbReference>
<comment type="caution">
    <text evidence="3">The sequence shown here is derived from an EMBL/GenBank/DDBJ whole genome shotgun (WGS) entry which is preliminary data.</text>
</comment>
<proteinExistence type="inferred from homology"/>
<organism evidence="3 4">
    <name type="scientific">Prymnesium parvum</name>
    <name type="common">Toxic golden alga</name>
    <dbReference type="NCBI Taxonomy" id="97485"/>
    <lineage>
        <taxon>Eukaryota</taxon>
        <taxon>Haptista</taxon>
        <taxon>Haptophyta</taxon>
        <taxon>Prymnesiophyceae</taxon>
        <taxon>Prymnesiales</taxon>
        <taxon>Prymnesiaceae</taxon>
        <taxon>Prymnesium</taxon>
    </lineage>
</organism>
<name>A0AB34J6T5_PRYPA</name>
<dbReference type="PROSITE" id="PS51471">
    <property type="entry name" value="FE2OG_OXY"/>
    <property type="match status" value="1"/>
</dbReference>
<dbReference type="PANTHER" id="PTHR47990">
    <property type="entry name" value="2-OXOGLUTARATE (2OG) AND FE(II)-DEPENDENT OXYGENASE SUPERFAMILY PROTEIN-RELATED"/>
    <property type="match status" value="1"/>
</dbReference>
<dbReference type="AlphaFoldDB" id="A0AB34J6T5"/>
<dbReference type="GO" id="GO:0046872">
    <property type="term" value="F:metal ion binding"/>
    <property type="evidence" value="ECO:0007669"/>
    <property type="project" value="UniProtKB-KW"/>
</dbReference>
<keyword evidence="4" id="KW-1185">Reference proteome</keyword>
<dbReference type="InterPro" id="IPR044861">
    <property type="entry name" value="IPNS-like_FE2OG_OXY"/>
</dbReference>
<dbReference type="GO" id="GO:0016491">
    <property type="term" value="F:oxidoreductase activity"/>
    <property type="evidence" value="ECO:0007669"/>
    <property type="project" value="UniProtKB-KW"/>
</dbReference>
<dbReference type="Gene3D" id="2.60.120.330">
    <property type="entry name" value="B-lactam Antibiotic, Isopenicillin N Synthase, Chain"/>
    <property type="match status" value="1"/>
</dbReference>
<dbReference type="SUPFAM" id="SSF51197">
    <property type="entry name" value="Clavaminate synthase-like"/>
    <property type="match status" value="1"/>
</dbReference>
<comment type="similarity">
    <text evidence="1">Belongs to the iron/ascorbate-dependent oxidoreductase family.</text>
</comment>
<evidence type="ECO:0000259" key="2">
    <source>
        <dbReference type="PROSITE" id="PS51471"/>
    </source>
</evidence>
<accession>A0AB34J6T5</accession>
<sequence length="363" mass="40315">MRGGRREGLRQLEASLLREGYLRLPFPEAGGELELAATAVYDAAAAFLRSPAEERRQHEHEAASSRATLGFTYLPMGAEPLYDGTSEQRVHSLSIHSALSEAECDALLPRGMDGEARALAHSYHRWPDDEGLAPLRRETMRLRRLLLEQVCEPLLASLSALLGLGEGGLKRRCCMRGSDNTSLLRLMEYPPAAEGEMVEGPVVGVSEHTDYELLSVLHQDREGLEVRNRSGEWVLLPHDDRMLTVLIGDMTERLSAGYFTATPHRVRATPAGKPPRCSFVFFLALDEDERVCGLSSSAVRGADAAPFSRWLESLPDKERRKVLLPITQREWTESKDAAALAALRDKVERSSRANRSFINISQS</sequence>